<dbReference type="STRING" id="1697053.AKN87_06725"/>
<dbReference type="SUPFAM" id="SSF54637">
    <property type="entry name" value="Thioesterase/thiol ester dehydrase-isomerase"/>
    <property type="match status" value="1"/>
</dbReference>
<organism evidence="1 2">
    <name type="scientific">Thiopseudomonas alkaliphila</name>
    <dbReference type="NCBI Taxonomy" id="1697053"/>
    <lineage>
        <taxon>Bacteria</taxon>
        <taxon>Pseudomonadati</taxon>
        <taxon>Pseudomonadota</taxon>
        <taxon>Gammaproteobacteria</taxon>
        <taxon>Pseudomonadales</taxon>
        <taxon>Pseudomonadaceae</taxon>
        <taxon>Thiopseudomonas</taxon>
    </lineage>
</organism>
<dbReference type="Gene3D" id="3.10.129.10">
    <property type="entry name" value="Hotdog Thioesterase"/>
    <property type="match status" value="1"/>
</dbReference>
<keyword evidence="2" id="KW-1185">Reference proteome</keyword>
<gene>
    <name evidence="1" type="ORF">AKN88_04730</name>
</gene>
<dbReference type="Pfam" id="PF14539">
    <property type="entry name" value="DUF4442"/>
    <property type="match status" value="1"/>
</dbReference>
<sequence>MSKSVQSKHARALAKKARWLKWGISLYPPYLGAGISVKSISADFRRIQVQMKLRWYNRNYVGTQFGGSLYSMTDPFYMLMLMQCLGPRYLVWDQASQIDFISPGKGYVQAQFQLSDEQLLDIQRQTAQGEKYLPVFQVNILDSQQRVIARVQKTVYVRLKPEYRPATQ</sequence>
<dbReference type="PATRIC" id="fig|1698446.3.peg.1284"/>
<dbReference type="EMBL" id="CP012365">
    <property type="protein sequence ID" value="AKX59319.1"/>
    <property type="molecule type" value="Genomic_DNA"/>
</dbReference>
<dbReference type="RefSeq" id="WP_053100491.1">
    <property type="nucleotide sequence ID" value="NZ_CP012362.1"/>
</dbReference>
<dbReference type="OrthoDB" id="9814774at2"/>
<dbReference type="InterPro" id="IPR027961">
    <property type="entry name" value="DUF4442"/>
</dbReference>
<reference evidence="1 2" key="1">
    <citation type="journal article" date="2015" name="Genome Announc.">
        <title>Genome Sequences of Oblitimonas alkaliphila gen. nov. sp. nov. (Proposed), a Novel Bacterium of the Pseudomonadaceae Family.</title>
        <authorList>
            <person name="Lauer A.C."/>
            <person name="Nicholson A.C."/>
            <person name="Humrighouse B.W."/>
            <person name="Emery B."/>
            <person name="Drobish A."/>
            <person name="Juieng P."/>
            <person name="Loparev V."/>
            <person name="McQuiston J.R."/>
        </authorList>
    </citation>
    <scope>NUCLEOTIDE SEQUENCE [LARGE SCALE GENOMIC DNA]</scope>
    <source>
        <strain evidence="1 2">E5571</strain>
    </source>
</reference>
<evidence type="ECO:0000313" key="1">
    <source>
        <dbReference type="EMBL" id="AKX59319.1"/>
    </source>
</evidence>
<accession>A0A0K1XDI5</accession>
<protein>
    <submittedName>
        <fullName evidence="1">Tetrameric acyl-CoA thioesterase</fullName>
    </submittedName>
</protein>
<dbReference type="AlphaFoldDB" id="A0A0K1XDI5"/>
<dbReference type="InterPro" id="IPR029069">
    <property type="entry name" value="HotDog_dom_sf"/>
</dbReference>
<dbReference type="Proteomes" id="UP000063953">
    <property type="component" value="Chromosome"/>
</dbReference>
<name>A0A0K1XDI5_9GAMM</name>
<proteinExistence type="predicted"/>
<evidence type="ECO:0000313" key="2">
    <source>
        <dbReference type="Proteomes" id="UP000063953"/>
    </source>
</evidence>